<dbReference type="Proteomes" id="UP000600918">
    <property type="component" value="Unassembled WGS sequence"/>
</dbReference>
<dbReference type="AlphaFoldDB" id="A0A834KR85"/>
<organism evidence="2 3">
    <name type="scientific">Vespula pensylvanica</name>
    <name type="common">Western yellow jacket</name>
    <name type="synonym">Wasp</name>
    <dbReference type="NCBI Taxonomy" id="30213"/>
    <lineage>
        <taxon>Eukaryota</taxon>
        <taxon>Metazoa</taxon>
        <taxon>Ecdysozoa</taxon>
        <taxon>Arthropoda</taxon>
        <taxon>Hexapoda</taxon>
        <taxon>Insecta</taxon>
        <taxon>Pterygota</taxon>
        <taxon>Neoptera</taxon>
        <taxon>Endopterygota</taxon>
        <taxon>Hymenoptera</taxon>
        <taxon>Apocrita</taxon>
        <taxon>Aculeata</taxon>
        <taxon>Vespoidea</taxon>
        <taxon>Vespidae</taxon>
        <taxon>Vespinae</taxon>
        <taxon>Vespula</taxon>
    </lineage>
</organism>
<protein>
    <submittedName>
        <fullName evidence="2">Uncharacterized protein</fullName>
    </submittedName>
</protein>
<comment type="caution">
    <text evidence="2">The sequence shown here is derived from an EMBL/GenBank/DDBJ whole genome shotgun (WGS) entry which is preliminary data.</text>
</comment>
<sequence length="156" mass="17544">MGIVSRTQNDTVSSPRIIGQTWALHRDPVRPPVDRLSALKVSITPLSHSRSEKESVDFLVRKRVTLSFFLRVSLASPGDKLTKWSATGILAEFLRPTRKILKTFRVVLYEGHEPLHAFVEKIGPYEPSRVGCGTVSRGTVNDDNDNDDNDDDDEER</sequence>
<proteinExistence type="predicted"/>
<evidence type="ECO:0000313" key="2">
    <source>
        <dbReference type="EMBL" id="KAF7411055.1"/>
    </source>
</evidence>
<reference evidence="2" key="1">
    <citation type="journal article" date="2020" name="G3 (Bethesda)">
        <title>High-Quality Assemblies for Three Invasive Social Wasps from the &lt;i&gt;Vespula&lt;/i&gt; Genus.</title>
        <authorList>
            <person name="Harrop T.W.R."/>
            <person name="Guhlin J."/>
            <person name="McLaughlin G.M."/>
            <person name="Permina E."/>
            <person name="Stockwell P."/>
            <person name="Gilligan J."/>
            <person name="Le Lec M.F."/>
            <person name="Gruber M.A.M."/>
            <person name="Quinn O."/>
            <person name="Lovegrove M."/>
            <person name="Duncan E.J."/>
            <person name="Remnant E.J."/>
            <person name="Van Eeckhoven J."/>
            <person name="Graham B."/>
            <person name="Knapp R.A."/>
            <person name="Langford K.W."/>
            <person name="Kronenberg Z."/>
            <person name="Press M.O."/>
            <person name="Eacker S.M."/>
            <person name="Wilson-Rankin E.E."/>
            <person name="Purcell J."/>
            <person name="Lester P.J."/>
            <person name="Dearden P.K."/>
        </authorList>
    </citation>
    <scope>NUCLEOTIDE SEQUENCE</scope>
    <source>
        <strain evidence="2">Volc-1</strain>
    </source>
</reference>
<name>A0A834KR85_VESPE</name>
<dbReference type="EMBL" id="JACSDY010000013">
    <property type="protein sequence ID" value="KAF7411055.1"/>
    <property type="molecule type" value="Genomic_DNA"/>
</dbReference>
<feature type="region of interest" description="Disordered" evidence="1">
    <location>
        <begin position="133"/>
        <end position="156"/>
    </location>
</feature>
<feature type="compositionally biased region" description="Acidic residues" evidence="1">
    <location>
        <begin position="142"/>
        <end position="156"/>
    </location>
</feature>
<keyword evidence="3" id="KW-1185">Reference proteome</keyword>
<evidence type="ECO:0000256" key="1">
    <source>
        <dbReference type="SAM" id="MobiDB-lite"/>
    </source>
</evidence>
<evidence type="ECO:0000313" key="3">
    <source>
        <dbReference type="Proteomes" id="UP000600918"/>
    </source>
</evidence>
<gene>
    <name evidence="2" type="ORF">H0235_013662</name>
</gene>
<accession>A0A834KR85</accession>